<evidence type="ECO:0000256" key="8">
    <source>
        <dbReference type="SAM" id="Phobius"/>
    </source>
</evidence>
<feature type="transmembrane region" description="Helical" evidence="8">
    <location>
        <begin position="313"/>
        <end position="334"/>
    </location>
</feature>
<feature type="transmembrane region" description="Helical" evidence="8">
    <location>
        <begin position="376"/>
        <end position="396"/>
    </location>
</feature>
<keyword evidence="5 8" id="KW-0812">Transmembrane</keyword>
<comment type="subcellular location">
    <subcellularLocation>
        <location evidence="1">Cell membrane</location>
        <topology evidence="1">Multi-pass membrane protein</topology>
    </subcellularLocation>
</comment>
<evidence type="ECO:0000313" key="11">
    <source>
        <dbReference type="Proteomes" id="UP000319263"/>
    </source>
</evidence>
<dbReference type="InterPro" id="IPR020846">
    <property type="entry name" value="MFS_dom"/>
</dbReference>
<accession>A0A516Q458</accession>
<keyword evidence="11" id="KW-1185">Reference proteome</keyword>
<feature type="transmembrane region" description="Helical" evidence="8">
    <location>
        <begin position="117"/>
        <end position="138"/>
    </location>
</feature>
<evidence type="ECO:0000256" key="6">
    <source>
        <dbReference type="ARBA" id="ARBA00022989"/>
    </source>
</evidence>
<dbReference type="GO" id="GO:0022857">
    <property type="term" value="F:transmembrane transporter activity"/>
    <property type="evidence" value="ECO:0007669"/>
    <property type="project" value="InterPro"/>
</dbReference>
<dbReference type="CDD" id="cd17502">
    <property type="entry name" value="MFS_Azr1_MDR_like"/>
    <property type="match status" value="1"/>
</dbReference>
<keyword evidence="4" id="KW-1003">Cell membrane</keyword>
<feature type="transmembrane region" description="Helical" evidence="8">
    <location>
        <begin position="417"/>
        <end position="435"/>
    </location>
</feature>
<gene>
    <name evidence="10" type="ORF">FOE78_22070</name>
</gene>
<dbReference type="Proteomes" id="UP000319263">
    <property type="component" value="Chromosome"/>
</dbReference>
<feature type="transmembrane region" description="Helical" evidence="8">
    <location>
        <begin position="184"/>
        <end position="202"/>
    </location>
</feature>
<dbReference type="PANTHER" id="PTHR23501">
    <property type="entry name" value="MAJOR FACILITATOR SUPERFAMILY"/>
    <property type="match status" value="1"/>
</dbReference>
<dbReference type="PANTHER" id="PTHR23501:SF197">
    <property type="entry name" value="COMD"/>
    <property type="match status" value="1"/>
</dbReference>
<dbReference type="InterPro" id="IPR036259">
    <property type="entry name" value="MFS_trans_sf"/>
</dbReference>
<dbReference type="SUPFAM" id="SSF103473">
    <property type="entry name" value="MFS general substrate transporter"/>
    <property type="match status" value="2"/>
</dbReference>
<feature type="transmembrane region" description="Helical" evidence="8">
    <location>
        <begin position="92"/>
        <end position="111"/>
    </location>
</feature>
<reference evidence="10 11" key="1">
    <citation type="submission" date="2019-07" db="EMBL/GenBank/DDBJ databases">
        <title>Microlunatus dokdonensis sp. nov. isolated from the rhizospheric soil of the wild plant Elymus tsukushiensis.</title>
        <authorList>
            <person name="Ghim S.-Y."/>
            <person name="Hwang Y.-J."/>
            <person name="Son J.-S."/>
            <person name="Shin J.-H."/>
        </authorList>
    </citation>
    <scope>NUCLEOTIDE SEQUENCE [LARGE SCALE GENOMIC DNA]</scope>
    <source>
        <strain evidence="10 11">KUDC0627</strain>
    </source>
</reference>
<feature type="transmembrane region" description="Helical" evidence="8">
    <location>
        <begin position="346"/>
        <end position="364"/>
    </location>
</feature>
<dbReference type="NCBIfam" id="TIGR00711">
    <property type="entry name" value="efflux_EmrB"/>
    <property type="match status" value="1"/>
</dbReference>
<dbReference type="PRINTS" id="PR01036">
    <property type="entry name" value="TCRTETB"/>
</dbReference>
<feature type="transmembrane region" description="Helical" evidence="8">
    <location>
        <begin position="214"/>
        <end position="233"/>
    </location>
</feature>
<feature type="domain" description="Major facilitator superfamily (MFS) profile" evidence="9">
    <location>
        <begin position="27"/>
        <end position="505"/>
    </location>
</feature>
<dbReference type="InterPro" id="IPR004638">
    <property type="entry name" value="EmrB-like"/>
</dbReference>
<keyword evidence="7 8" id="KW-0472">Membrane</keyword>
<name>A0A516Q458_9ACTN</name>
<dbReference type="InterPro" id="IPR011701">
    <property type="entry name" value="MFS"/>
</dbReference>
<evidence type="ECO:0000259" key="9">
    <source>
        <dbReference type="PROSITE" id="PS50850"/>
    </source>
</evidence>
<evidence type="ECO:0000256" key="7">
    <source>
        <dbReference type="ARBA" id="ARBA00023136"/>
    </source>
</evidence>
<dbReference type="OrthoDB" id="7375466at2"/>
<dbReference type="AlphaFoldDB" id="A0A516Q458"/>
<dbReference type="Gene3D" id="1.20.1250.20">
    <property type="entry name" value="MFS general substrate transporter like domains"/>
    <property type="match status" value="1"/>
</dbReference>
<feature type="transmembrane region" description="Helical" evidence="8">
    <location>
        <begin position="279"/>
        <end position="301"/>
    </location>
</feature>
<dbReference type="KEGG" id="mik:FOE78_22070"/>
<proteinExistence type="inferred from homology"/>
<evidence type="ECO:0000256" key="4">
    <source>
        <dbReference type="ARBA" id="ARBA00022475"/>
    </source>
</evidence>
<evidence type="ECO:0000256" key="2">
    <source>
        <dbReference type="ARBA" id="ARBA00007520"/>
    </source>
</evidence>
<feature type="transmembrane region" description="Helical" evidence="8">
    <location>
        <begin position="482"/>
        <end position="500"/>
    </location>
</feature>
<feature type="transmembrane region" description="Helical" evidence="8">
    <location>
        <begin position="24"/>
        <end position="42"/>
    </location>
</feature>
<dbReference type="RefSeq" id="WP_143988174.1">
    <property type="nucleotide sequence ID" value="NZ_CP041692.1"/>
</dbReference>
<dbReference type="EMBL" id="CP041692">
    <property type="protein sequence ID" value="QDP98233.1"/>
    <property type="molecule type" value="Genomic_DNA"/>
</dbReference>
<feature type="transmembrane region" description="Helical" evidence="8">
    <location>
        <begin position="239"/>
        <end position="259"/>
    </location>
</feature>
<evidence type="ECO:0000256" key="5">
    <source>
        <dbReference type="ARBA" id="ARBA00022692"/>
    </source>
</evidence>
<keyword evidence="3" id="KW-0813">Transport</keyword>
<sequence length="592" mass="62632">MSTTTRAPAQLDQHHPSDLTHQQIMVVFGGLMLCMLLAALDQTIVNTAMPTIAGDLHGLNKISWVLTSYLLASTVVLLIYGKLGDQFGRKGLFMFAITVFLIGSILSGISQSMNQLIAFRALQGIGGGGLMIGAQAIIGDVVSPRERGKYMGMIGAVFGVATVIGPLLGGFFTDHLSWRWCFYVNIPIGAVALFVISTVLHLPKRREHHRLDILGSFFMAAASVCLILVTTWGGTKYDWSSPMIILLAGGFVVAAVAFVISEHRAAEPILPLRLFRDRIFVVCAAMGFIVGIAMFGAVGYLPTFIQTVDGVSATASGLLLLPFVAGMLVGTIGSGRLITSTGRYKVFPIFGTAIAAFGCGLLSLMSADTSRVTNGIYMAVVGLGIGLTMQVLVLAVQNSAPYRDMGSATAATNYFRQMGGSVGAAVVGSVFIHRLTDKLASKVPPGTHVPASNSITPAMINKLPEQVQVIFRHAFADALTPIYLYLVPVVAVAFVLAWFLKEIPLRTRAPAPQSGAELDAVRRDALAAGLVLTLIARRVSRSGAPEGALSRELARLAGDHPGTTTERARHAADHLIRPAAIGLLGVAAGDRG</sequence>
<dbReference type="GO" id="GO:0005886">
    <property type="term" value="C:plasma membrane"/>
    <property type="evidence" value="ECO:0007669"/>
    <property type="project" value="UniProtKB-SubCell"/>
</dbReference>
<evidence type="ECO:0000256" key="3">
    <source>
        <dbReference type="ARBA" id="ARBA00022448"/>
    </source>
</evidence>
<organism evidence="10 11">
    <name type="scientific">Microlunatus elymi</name>
    <dbReference type="NCBI Taxonomy" id="2596828"/>
    <lineage>
        <taxon>Bacteria</taxon>
        <taxon>Bacillati</taxon>
        <taxon>Actinomycetota</taxon>
        <taxon>Actinomycetes</taxon>
        <taxon>Propionibacteriales</taxon>
        <taxon>Propionibacteriaceae</taxon>
        <taxon>Microlunatus</taxon>
    </lineage>
</organism>
<dbReference type="Pfam" id="PF07690">
    <property type="entry name" value="MFS_1"/>
    <property type="match status" value="1"/>
</dbReference>
<dbReference type="FunFam" id="1.20.1720.10:FF:000004">
    <property type="entry name" value="EmrB/QacA family drug resistance transporter"/>
    <property type="match status" value="1"/>
</dbReference>
<comment type="similarity">
    <text evidence="2">Belongs to the major facilitator superfamily. TCR/Tet family.</text>
</comment>
<evidence type="ECO:0000313" key="10">
    <source>
        <dbReference type="EMBL" id="QDP98233.1"/>
    </source>
</evidence>
<evidence type="ECO:0000256" key="1">
    <source>
        <dbReference type="ARBA" id="ARBA00004651"/>
    </source>
</evidence>
<keyword evidence="6 8" id="KW-1133">Transmembrane helix</keyword>
<dbReference type="Gene3D" id="1.20.1720.10">
    <property type="entry name" value="Multidrug resistance protein D"/>
    <property type="match status" value="1"/>
</dbReference>
<feature type="transmembrane region" description="Helical" evidence="8">
    <location>
        <begin position="62"/>
        <end position="80"/>
    </location>
</feature>
<dbReference type="PROSITE" id="PS50850">
    <property type="entry name" value="MFS"/>
    <property type="match status" value="1"/>
</dbReference>
<protein>
    <submittedName>
        <fullName evidence="10">MFS transporter</fullName>
    </submittedName>
</protein>
<feature type="transmembrane region" description="Helical" evidence="8">
    <location>
        <begin position="150"/>
        <end position="172"/>
    </location>
</feature>